<sequence>MTRLTRFAVAPLHAMTRRLADVASARRAPDLVITAGRVLSTYSERIHADREVWITGGRIAAVKPAGTAKKVWSDVATYDAAGGIIAPGLVDPHIHIESSMVTACAYAEAALLNGTTTIFCDSHEIGNVMDVAGVEAMLEDAREAPLSIFLTVPSTVPATSAELETAGGDLTPDKIAGLFDRWPEAVGLGEKMDFVPVTMGDERSHAILAAALKRGRPVSGHVYGREFVAAYAASGVTDTHEAIDRDIADDLLDAGVWVFLRGGPPTTPWHSLPQAIRAITELGASHKRTAVCTDDRDADDLLLFGLDWVVREAVKAGMSPEQAWSMGSLHGATRFGMDGDIGGLGGGRRADLVLMDDQFKPQCTWYGGELVVENRKITGLLDQALSQRYQYPKAAYATVKLPEAAMKLTPELPAKACTVNAIKTALPGITLIHEKVGIEAAKDWPSLFARYGLCFVTVVERHGKSAGNVAHGLLKDFGLKRGAVASSVGHDSHNIIVAGTNEVDMQVAVAAIKDQQGGVCVVADGKVRALVPLPIAGLLSDKRVTEVAEEVRALKKEWTEAGCTIPYMGFNLIPLSVIPEIRITDKGLVLVPQMELAPLFE</sequence>
<proteinExistence type="inferred from homology"/>
<dbReference type="Gene3D" id="2.30.40.10">
    <property type="entry name" value="Urease, subunit C, domain 1"/>
    <property type="match status" value="1"/>
</dbReference>
<dbReference type="Proteomes" id="UP000500895">
    <property type="component" value="Chromosome"/>
</dbReference>
<feature type="domain" description="Amidohydrolase-related" evidence="7">
    <location>
        <begin position="84"/>
        <end position="370"/>
    </location>
</feature>
<dbReference type="SUPFAM" id="SSF51338">
    <property type="entry name" value="Composite domain of metallo-dependent hydrolases"/>
    <property type="match status" value="1"/>
</dbReference>
<evidence type="ECO:0000313" key="10">
    <source>
        <dbReference type="EMBL" id="QIP10725.1"/>
    </source>
</evidence>
<reference evidence="9 11" key="1">
    <citation type="journal article" date="2020" name="Int. J. Syst. Evol. Microbiol.">
        <title>Description and complete genome sequences of Bradyrhizobium symbiodeficiens sp. nov., a non-symbiotic bacterium associated with legumes native to Canada.</title>
        <authorList>
            <person name="Bromfield E.S.P."/>
            <person name="Cloutier S."/>
            <person name="Nguyen H.D.T."/>
        </authorList>
    </citation>
    <scope>NUCLEOTIDE SEQUENCE [LARGE SCALE GENOMIC DNA]</scope>
    <source>
        <strain evidence="9 11">101S1MB</strain>
    </source>
</reference>
<evidence type="ECO:0000256" key="6">
    <source>
        <dbReference type="HAMAP-Rule" id="MF_01518"/>
    </source>
</evidence>
<dbReference type="PANTHER" id="PTHR11113:SF2">
    <property type="entry name" value="ADENINE DEAMINASE"/>
    <property type="match status" value="1"/>
</dbReference>
<gene>
    <name evidence="6" type="primary">ade</name>
    <name evidence="9" type="ORF">HAV00_00040</name>
    <name evidence="10" type="ORF">HAV00_32770</name>
</gene>
<dbReference type="GO" id="GO:0006146">
    <property type="term" value="P:adenine catabolic process"/>
    <property type="evidence" value="ECO:0007669"/>
    <property type="project" value="InterPro"/>
</dbReference>
<feature type="domain" description="Adenine deaminase C-terminal" evidence="8">
    <location>
        <begin position="451"/>
        <end position="592"/>
    </location>
</feature>
<dbReference type="RefSeq" id="WP_166466337.1">
    <property type="nucleotide sequence ID" value="NZ_CP050066.2"/>
</dbReference>
<dbReference type="InterPro" id="IPR026912">
    <property type="entry name" value="Adenine_deam_C"/>
</dbReference>
<keyword evidence="4 6" id="KW-0464">Manganese</keyword>
<keyword evidence="3 6" id="KW-0378">Hydrolase</keyword>
<dbReference type="EMBL" id="CP050066">
    <property type="protein sequence ID" value="QIP04732.1"/>
    <property type="molecule type" value="Genomic_DNA"/>
</dbReference>
<evidence type="ECO:0000256" key="1">
    <source>
        <dbReference type="ARBA" id="ARBA00006773"/>
    </source>
</evidence>
<comment type="cofactor">
    <cofactor evidence="6">
        <name>Mn(2+)</name>
        <dbReference type="ChEBI" id="CHEBI:29035"/>
    </cofactor>
</comment>
<comment type="similarity">
    <text evidence="1 6">Belongs to the metallo-dependent hydrolases superfamily. Adenine deaminase family.</text>
</comment>
<evidence type="ECO:0000313" key="11">
    <source>
        <dbReference type="Proteomes" id="UP000500895"/>
    </source>
</evidence>
<organism evidence="9 11">
    <name type="scientific">Bradyrhizobium symbiodeficiens</name>
    <dbReference type="NCBI Taxonomy" id="1404367"/>
    <lineage>
        <taxon>Bacteria</taxon>
        <taxon>Pseudomonadati</taxon>
        <taxon>Pseudomonadota</taxon>
        <taxon>Alphaproteobacteria</taxon>
        <taxon>Hyphomicrobiales</taxon>
        <taxon>Nitrobacteraceae</taxon>
        <taxon>Bradyrhizobium</taxon>
    </lineage>
</organism>
<evidence type="ECO:0000256" key="4">
    <source>
        <dbReference type="ARBA" id="ARBA00023211"/>
    </source>
</evidence>
<evidence type="ECO:0000256" key="5">
    <source>
        <dbReference type="ARBA" id="ARBA00047720"/>
    </source>
</evidence>
<dbReference type="AlphaFoldDB" id="A0A6G8ZWX5"/>
<comment type="catalytic activity">
    <reaction evidence="5 6">
        <text>adenine + H2O + H(+) = hypoxanthine + NH4(+)</text>
        <dbReference type="Rhea" id="RHEA:23688"/>
        <dbReference type="ChEBI" id="CHEBI:15377"/>
        <dbReference type="ChEBI" id="CHEBI:15378"/>
        <dbReference type="ChEBI" id="CHEBI:16708"/>
        <dbReference type="ChEBI" id="CHEBI:17368"/>
        <dbReference type="ChEBI" id="CHEBI:28938"/>
        <dbReference type="EC" id="3.5.4.2"/>
    </reaction>
</comment>
<evidence type="ECO:0000256" key="2">
    <source>
        <dbReference type="ARBA" id="ARBA00012782"/>
    </source>
</evidence>
<dbReference type="InterPro" id="IPR006680">
    <property type="entry name" value="Amidohydro-rel"/>
</dbReference>
<protein>
    <recommendedName>
        <fullName evidence="2 6">Adenine deaminase</fullName>
        <shortName evidence="6">Adenase</shortName>
        <shortName evidence="6">Adenine aminase</shortName>
        <ecNumber evidence="2 6">3.5.4.2</ecNumber>
    </recommendedName>
</protein>
<dbReference type="InterPro" id="IPR006679">
    <property type="entry name" value="Adenine_deam"/>
</dbReference>
<dbReference type="PANTHER" id="PTHR11113">
    <property type="entry name" value="N-ACETYLGLUCOSAMINE-6-PHOSPHATE DEACETYLASE"/>
    <property type="match status" value="1"/>
</dbReference>
<reference evidence="9" key="2">
    <citation type="submission" date="2024-02" db="EMBL/GenBank/DDBJ databases">
        <authorList>
            <person name="Bromfield E.S.P."/>
            <person name="Cloutier S."/>
            <person name="Nguyen H.D.T."/>
        </authorList>
    </citation>
    <scope>NUCLEOTIDE SEQUENCE</scope>
    <source>
        <strain evidence="9">101S1MB</strain>
    </source>
</reference>
<dbReference type="Gene3D" id="3.20.20.140">
    <property type="entry name" value="Metal-dependent hydrolases"/>
    <property type="match status" value="1"/>
</dbReference>
<dbReference type="InterPro" id="IPR011059">
    <property type="entry name" value="Metal-dep_hydrolase_composite"/>
</dbReference>
<dbReference type="HAMAP" id="MF_01518">
    <property type="entry name" value="Adenine_deamin"/>
    <property type="match status" value="1"/>
</dbReference>
<dbReference type="Pfam" id="PF13382">
    <property type="entry name" value="Adenine_deam_C"/>
    <property type="match status" value="1"/>
</dbReference>
<evidence type="ECO:0000313" key="9">
    <source>
        <dbReference type="EMBL" id="QIP04732.1"/>
    </source>
</evidence>
<dbReference type="EC" id="3.5.4.2" evidence="2 6"/>
<dbReference type="SUPFAM" id="SSF51556">
    <property type="entry name" value="Metallo-dependent hydrolases"/>
    <property type="match status" value="1"/>
</dbReference>
<name>A0A6G8ZWX5_9BRAD</name>
<accession>A0A6G8ZWX5</accession>
<evidence type="ECO:0000259" key="8">
    <source>
        <dbReference type="Pfam" id="PF13382"/>
    </source>
</evidence>
<dbReference type="GO" id="GO:0000034">
    <property type="term" value="F:adenine deaminase activity"/>
    <property type="evidence" value="ECO:0007669"/>
    <property type="project" value="UniProtKB-UniRule"/>
</dbReference>
<dbReference type="FunFam" id="3.20.20.140:FF:000061">
    <property type="entry name" value="Adenine deaminase"/>
    <property type="match status" value="1"/>
</dbReference>
<dbReference type="EMBL" id="CP050066">
    <property type="protein sequence ID" value="QIP10725.1"/>
    <property type="molecule type" value="Genomic_DNA"/>
</dbReference>
<evidence type="ECO:0000259" key="7">
    <source>
        <dbReference type="Pfam" id="PF01979"/>
    </source>
</evidence>
<evidence type="ECO:0000256" key="3">
    <source>
        <dbReference type="ARBA" id="ARBA00022801"/>
    </source>
</evidence>
<dbReference type="InterPro" id="IPR032466">
    <property type="entry name" value="Metal_Hydrolase"/>
</dbReference>
<dbReference type="Pfam" id="PF01979">
    <property type="entry name" value="Amidohydro_1"/>
    <property type="match status" value="1"/>
</dbReference>